<feature type="signal peptide" evidence="1">
    <location>
        <begin position="1"/>
        <end position="22"/>
    </location>
</feature>
<dbReference type="AlphaFoldDB" id="A0A2G5HAY2"/>
<evidence type="ECO:0000313" key="4">
    <source>
        <dbReference type="Proteomes" id="UP000230605"/>
    </source>
</evidence>
<feature type="chain" id="PRO_5013908817" evidence="1">
    <location>
        <begin position="23"/>
        <end position="160"/>
    </location>
</feature>
<proteinExistence type="predicted"/>
<keyword evidence="5" id="KW-1185">Reference proteome</keyword>
<organism evidence="2 4">
    <name type="scientific">Cercospora beticola</name>
    <name type="common">Sugarbeet leaf spot fungus</name>
    <dbReference type="NCBI Taxonomy" id="122368"/>
    <lineage>
        <taxon>Eukaryota</taxon>
        <taxon>Fungi</taxon>
        <taxon>Dikarya</taxon>
        <taxon>Ascomycota</taxon>
        <taxon>Pezizomycotina</taxon>
        <taxon>Dothideomycetes</taxon>
        <taxon>Dothideomycetidae</taxon>
        <taxon>Mycosphaerellales</taxon>
        <taxon>Mycosphaerellaceae</taxon>
        <taxon>Cercospora</taxon>
    </lineage>
</organism>
<reference evidence="3 5" key="2">
    <citation type="submission" date="2023-09" db="EMBL/GenBank/DDBJ databases">
        <title>Complete-Gapless Cercospora beticola genome.</title>
        <authorList>
            <person name="Wyatt N.A."/>
            <person name="Spanner R.E."/>
            <person name="Bolton M.D."/>
        </authorList>
    </citation>
    <scope>NUCLEOTIDE SEQUENCE [LARGE SCALE GENOMIC DNA]</scope>
    <source>
        <strain evidence="3">Cb09-40</strain>
    </source>
</reference>
<dbReference type="OrthoDB" id="3621537at2759"/>
<accession>A0A2G5HAY2</accession>
<reference evidence="2 4" key="1">
    <citation type="submission" date="2015-10" db="EMBL/GenBank/DDBJ databases">
        <title>The cercosporin biosynthetic gene cluster was horizontally transferred to several fungal lineages and shown to be expanded in Cercospora beticola based on microsynteny with recipient genomes.</title>
        <authorList>
            <person name="De Jonge R."/>
            <person name="Ebert M.K."/>
            <person name="Suttle J.C."/>
            <person name="Jurick Ii W.M."/>
            <person name="Secor G.A."/>
            <person name="Thomma B.P."/>
            <person name="Van De Peer Y."/>
            <person name="Bolton M.D."/>
        </authorList>
    </citation>
    <scope>NUCLEOTIDE SEQUENCE [LARGE SCALE GENOMIC DNA]</scope>
    <source>
        <strain evidence="2 4">09-40</strain>
    </source>
</reference>
<dbReference type="EMBL" id="LKMD01000108">
    <property type="protein sequence ID" value="PIA89443.1"/>
    <property type="molecule type" value="Genomic_DNA"/>
</dbReference>
<evidence type="ECO:0000313" key="3">
    <source>
        <dbReference type="EMBL" id="WPB03465.1"/>
    </source>
</evidence>
<sequence>MRSPLYKAAALLTFIFATPIAADFFVSNTSVCMGAFPLKRCARGPKVLSNVSNTTKEAPFTCSHLIHAEDNNYIHNGTMAPFTGDLFVSSAAGICGSGQLDFVKVGNDGGYTVNDKDGAHVGDCVPEKNITNPEWETRCNQWVGMLFFATAFKCTSSVCG</sequence>
<dbReference type="EMBL" id="CP134188">
    <property type="protein sequence ID" value="WPB03465.1"/>
    <property type="molecule type" value="Genomic_DNA"/>
</dbReference>
<protein>
    <submittedName>
        <fullName evidence="2">Uncharacterized protein</fullName>
    </submittedName>
</protein>
<evidence type="ECO:0000313" key="2">
    <source>
        <dbReference type="EMBL" id="PIA89443.1"/>
    </source>
</evidence>
<keyword evidence="1" id="KW-0732">Signal</keyword>
<dbReference type="Proteomes" id="UP000230605">
    <property type="component" value="Chromosome 5"/>
</dbReference>
<name>A0A2G5HAY2_CERBT</name>
<evidence type="ECO:0000313" key="5">
    <source>
        <dbReference type="Proteomes" id="UP001302367"/>
    </source>
</evidence>
<gene>
    <name evidence="2" type="ORF">CB0940_07506</name>
    <name evidence="3" type="ORF">RHO25_008104</name>
</gene>
<evidence type="ECO:0000256" key="1">
    <source>
        <dbReference type="SAM" id="SignalP"/>
    </source>
</evidence>
<dbReference type="Proteomes" id="UP001302367">
    <property type="component" value="Chromosome 5"/>
</dbReference>